<evidence type="ECO:0000259" key="1">
    <source>
        <dbReference type="Pfam" id="PF01755"/>
    </source>
</evidence>
<feature type="domain" description="Glycosyl transferase family 25" evidence="1">
    <location>
        <begin position="7"/>
        <end position="180"/>
    </location>
</feature>
<sequence>MMNDQPEIIVISLLRAVERREAIKAQFSHLGVDFHFFDAVDGKKGHELFLRFDARKAKRIGEIPLTAGHLGCYASHYLVWQRCSESNKPLIVLEDDAQIFEESFSRFLSVCPALPETIECVRLFDSRSRNTERLRVFDQNGVTVCKFLRGHKSATGYFLRPSAARKFLQYADTWAEPVDIEMDQFWDNGVECFGVEQACVTNNPEFESAIDTGFNTKDLRKGLMRLRWRWYLIKGKIRREIHNFKFRKSLNLGQKKS</sequence>
<comment type="caution">
    <text evidence="2">The sequence shown here is derived from an EMBL/GenBank/DDBJ whole genome shotgun (WGS) entry which is preliminary data.</text>
</comment>
<organism evidence="2 3">
    <name type="scientific">Marinobacter fuscus</name>
    <dbReference type="NCBI Taxonomy" id="2109942"/>
    <lineage>
        <taxon>Bacteria</taxon>
        <taxon>Pseudomonadati</taxon>
        <taxon>Pseudomonadota</taxon>
        <taxon>Gammaproteobacteria</taxon>
        <taxon>Pseudomonadales</taxon>
        <taxon>Marinobacteraceae</taxon>
        <taxon>Marinobacter</taxon>
    </lineage>
</organism>
<proteinExistence type="predicted"/>
<dbReference type="OrthoDB" id="9816113at2"/>
<evidence type="ECO:0000313" key="3">
    <source>
        <dbReference type="Proteomes" id="UP000239866"/>
    </source>
</evidence>
<dbReference type="Proteomes" id="UP000239866">
    <property type="component" value="Unassembled WGS sequence"/>
</dbReference>
<gene>
    <name evidence="2" type="ORF">C7H09_14110</name>
</gene>
<protein>
    <submittedName>
        <fullName evidence="2">Epitope biosynthesis protein</fullName>
    </submittedName>
</protein>
<dbReference type="Pfam" id="PF01755">
    <property type="entry name" value="Glyco_transf_25"/>
    <property type="match status" value="1"/>
</dbReference>
<dbReference type="AlphaFoldDB" id="A0A2T1K630"/>
<evidence type="ECO:0000313" key="2">
    <source>
        <dbReference type="EMBL" id="PSF05525.1"/>
    </source>
</evidence>
<dbReference type="EMBL" id="PXNP01000098">
    <property type="protein sequence ID" value="PSF05525.1"/>
    <property type="molecule type" value="Genomic_DNA"/>
</dbReference>
<keyword evidence="3" id="KW-1185">Reference proteome</keyword>
<dbReference type="CDD" id="cd06532">
    <property type="entry name" value="Glyco_transf_25"/>
    <property type="match status" value="1"/>
</dbReference>
<dbReference type="InterPro" id="IPR002654">
    <property type="entry name" value="Glyco_trans_25"/>
</dbReference>
<name>A0A2T1K630_9GAMM</name>
<reference evidence="2 3" key="1">
    <citation type="submission" date="2018-03" db="EMBL/GenBank/DDBJ databases">
        <title>Marinobacter brunus sp. nov., a marine bacterium of Gamma-proteobacteria isolated from the surface seawater of the South China Sea.</title>
        <authorList>
            <person name="Cheng H."/>
            <person name="Wu Y.-H."/>
            <person name="Xamxidin M."/>
            <person name="Xu X.-W."/>
        </authorList>
    </citation>
    <scope>NUCLEOTIDE SEQUENCE [LARGE SCALE GENOMIC DNA]</scope>
    <source>
        <strain evidence="2 3">NH169-3</strain>
    </source>
</reference>
<accession>A0A2T1K630</accession>